<comment type="subcellular location">
    <subcellularLocation>
        <location evidence="1">Endomembrane system</location>
        <topology evidence="1">Multi-pass membrane protein</topology>
    </subcellularLocation>
</comment>
<dbReference type="Pfam" id="PF02487">
    <property type="entry name" value="CLN3"/>
    <property type="match status" value="1"/>
</dbReference>
<dbReference type="OrthoDB" id="246817at2759"/>
<comment type="caution">
    <text evidence="6">The sequence shown here is derived from an EMBL/GenBank/DDBJ whole genome shotgun (WGS) entry which is preliminary data.</text>
</comment>
<evidence type="ECO:0000256" key="2">
    <source>
        <dbReference type="ARBA" id="ARBA00022692"/>
    </source>
</evidence>
<comment type="similarity">
    <text evidence="5">Belongs to the battenin family.</text>
</comment>
<evidence type="ECO:0000256" key="1">
    <source>
        <dbReference type="ARBA" id="ARBA00004127"/>
    </source>
</evidence>
<feature type="transmembrane region" description="Helical" evidence="5">
    <location>
        <begin position="147"/>
        <end position="165"/>
    </location>
</feature>
<dbReference type="PRINTS" id="PR01315">
    <property type="entry name" value="BATTENIN"/>
</dbReference>
<keyword evidence="2 5" id="KW-0812">Transmembrane</keyword>
<feature type="transmembrane region" description="Helical" evidence="5">
    <location>
        <begin position="22"/>
        <end position="48"/>
    </location>
</feature>
<evidence type="ECO:0000256" key="5">
    <source>
        <dbReference type="RuleBase" id="RU361113"/>
    </source>
</evidence>
<keyword evidence="3 5" id="KW-1133">Transmembrane helix</keyword>
<feature type="transmembrane region" description="Helical" evidence="5">
    <location>
        <begin position="88"/>
        <end position="111"/>
    </location>
</feature>
<keyword evidence="4 5" id="KW-0472">Membrane</keyword>
<gene>
    <name evidence="6" type="ORF">Tco025E_02316</name>
</gene>
<protein>
    <submittedName>
        <fullName evidence="6">Battenin</fullName>
    </submittedName>
</protein>
<dbReference type="PANTHER" id="PTHR10981:SF7">
    <property type="entry name" value="BATTENIN"/>
    <property type="match status" value="1"/>
</dbReference>
<dbReference type="GeneID" id="40315927"/>
<accession>A0A3R7PGT7</accession>
<feature type="transmembrane region" description="Helical" evidence="5">
    <location>
        <begin position="177"/>
        <end position="197"/>
    </location>
</feature>
<evidence type="ECO:0000256" key="4">
    <source>
        <dbReference type="ARBA" id="ARBA00023136"/>
    </source>
</evidence>
<evidence type="ECO:0000313" key="7">
    <source>
        <dbReference type="Proteomes" id="UP000284403"/>
    </source>
</evidence>
<dbReference type="GO" id="GO:0016020">
    <property type="term" value="C:membrane"/>
    <property type="evidence" value="ECO:0007669"/>
    <property type="project" value="InterPro"/>
</dbReference>
<feature type="transmembrane region" description="Helical" evidence="5">
    <location>
        <begin position="60"/>
        <end position="82"/>
    </location>
</feature>
<sequence>MSIVAILLVSFAWDIGGHNNVAAFITMLVGVIFIGMSCNYGSSVFLGYMERMPPWQISSWSSGTGLSGVAASLIFLGLTSASMTNAQIFLLSIVFVIVYWLMYFFGLKLPFCVPESSASTTEGIALFSFLLSFLSSAPLPLPRVASLRIPVLSVLSFFLYYYFSFSPRKEKKRKQTTKLTLPRFFFTSFLLFFLTFYCV</sequence>
<proteinExistence type="inferred from homology"/>
<comment type="caution">
    <text evidence="5">Lacks conserved residue(s) required for the propagation of feature annotation.</text>
</comment>
<name>A0A3R7PGT7_9TRYP</name>
<keyword evidence="7" id="KW-1185">Reference proteome</keyword>
<dbReference type="AlphaFoldDB" id="A0A3R7PGT7"/>
<dbReference type="PANTHER" id="PTHR10981">
    <property type="entry name" value="BATTENIN"/>
    <property type="match status" value="1"/>
</dbReference>
<reference evidence="6 7" key="1">
    <citation type="journal article" date="2018" name="BMC Genomics">
        <title>Genomic comparison of Trypanosoma conorhini and Trypanosoma rangeli to Trypanosoma cruzi strains of high and low virulence.</title>
        <authorList>
            <person name="Bradwell K.R."/>
            <person name="Koparde V.N."/>
            <person name="Matveyev A.V."/>
            <person name="Serrano M.G."/>
            <person name="Alves J.M."/>
            <person name="Parikh H."/>
            <person name="Huang B."/>
            <person name="Lee V."/>
            <person name="Espinosa-Alvarez O."/>
            <person name="Ortiz P.A."/>
            <person name="Costa-Martins A.G."/>
            <person name="Teixeira M.M."/>
            <person name="Buck G.A."/>
        </authorList>
    </citation>
    <scope>NUCLEOTIDE SEQUENCE [LARGE SCALE GENOMIC DNA]</scope>
    <source>
        <strain evidence="6 7">025E</strain>
    </source>
</reference>
<dbReference type="InterPro" id="IPR003492">
    <property type="entry name" value="Battenin_disease_Cln3"/>
</dbReference>
<dbReference type="GO" id="GO:0012505">
    <property type="term" value="C:endomembrane system"/>
    <property type="evidence" value="ECO:0007669"/>
    <property type="project" value="UniProtKB-SubCell"/>
</dbReference>
<dbReference type="RefSeq" id="XP_029230647.1">
    <property type="nucleotide sequence ID" value="XM_029369244.1"/>
</dbReference>
<evidence type="ECO:0000313" key="6">
    <source>
        <dbReference type="EMBL" id="RNF25122.1"/>
    </source>
</evidence>
<organism evidence="6 7">
    <name type="scientific">Trypanosoma conorhini</name>
    <dbReference type="NCBI Taxonomy" id="83891"/>
    <lineage>
        <taxon>Eukaryota</taxon>
        <taxon>Discoba</taxon>
        <taxon>Euglenozoa</taxon>
        <taxon>Kinetoplastea</taxon>
        <taxon>Metakinetoplastina</taxon>
        <taxon>Trypanosomatida</taxon>
        <taxon>Trypanosomatidae</taxon>
        <taxon>Trypanosoma</taxon>
    </lineage>
</organism>
<dbReference type="EMBL" id="MKKU01000090">
    <property type="protein sequence ID" value="RNF25122.1"/>
    <property type="molecule type" value="Genomic_DNA"/>
</dbReference>
<dbReference type="Proteomes" id="UP000284403">
    <property type="component" value="Unassembled WGS sequence"/>
</dbReference>
<evidence type="ECO:0000256" key="3">
    <source>
        <dbReference type="ARBA" id="ARBA00022989"/>
    </source>
</evidence>